<dbReference type="InterPro" id="IPR029044">
    <property type="entry name" value="Nucleotide-diphossugar_trans"/>
</dbReference>
<dbReference type="InterPro" id="IPR001173">
    <property type="entry name" value="Glyco_trans_2-like"/>
</dbReference>
<dbReference type="AlphaFoldDB" id="A0A9D2EQZ2"/>
<proteinExistence type="predicted"/>
<dbReference type="Proteomes" id="UP000824048">
    <property type="component" value="Unassembled WGS sequence"/>
</dbReference>
<dbReference type="Gene3D" id="3.90.550.10">
    <property type="entry name" value="Spore Coat Polysaccharide Biosynthesis Protein SpsA, Chain A"/>
    <property type="match status" value="1"/>
</dbReference>
<gene>
    <name evidence="2" type="ORF">H9811_05675</name>
</gene>
<organism evidence="2 3">
    <name type="scientific">Candidatus Gemmiger excrementigallinarum</name>
    <dbReference type="NCBI Taxonomy" id="2838609"/>
    <lineage>
        <taxon>Bacteria</taxon>
        <taxon>Bacillati</taxon>
        <taxon>Bacillota</taxon>
        <taxon>Clostridia</taxon>
        <taxon>Eubacteriales</taxon>
        <taxon>Gemmiger</taxon>
    </lineage>
</organism>
<evidence type="ECO:0000313" key="3">
    <source>
        <dbReference type="Proteomes" id="UP000824048"/>
    </source>
</evidence>
<comment type="caution">
    <text evidence="2">The sequence shown here is derived from an EMBL/GenBank/DDBJ whole genome shotgun (WGS) entry which is preliminary data.</text>
</comment>
<dbReference type="SUPFAM" id="SSF53448">
    <property type="entry name" value="Nucleotide-diphospho-sugar transferases"/>
    <property type="match status" value="1"/>
</dbReference>
<sequence>MQQPKVSVLISFYNLAPYVDQTLESVLAQKTDFPVEVLCADDCSDDGTIEKLRIWEQKYPDSVRVFVMDRIPGAKYEANERIRRMNAIRGRLFYEAKGEYVCYLDGDDFYTDEHKLQKQADILDADTEHKYVGCGHNGCYYWESTGKTEPIEKPLRACSLTAKEYWSFLYIHTNALMLRNVGLQGIDPYASGVQIIDNMLTFQFLPYGGIYYLPDCMFNYRQMEGSTYHRRSVYQNYILNALMLYQQSAVCKGFFASGLVRFVYEYQQLFAARKNPQLAKEAQTYMENIRTYHAGRLRRIVNYSNENVLIRLWCEIENAFWFFMTRVCRHFIWKPKVRALLEEARQKQEQNA</sequence>
<feature type="domain" description="Glycosyltransferase 2-like" evidence="1">
    <location>
        <begin position="7"/>
        <end position="135"/>
    </location>
</feature>
<evidence type="ECO:0000259" key="1">
    <source>
        <dbReference type="Pfam" id="PF00535"/>
    </source>
</evidence>
<dbReference type="EMBL" id="DXBP01000035">
    <property type="protein sequence ID" value="HIZ42033.1"/>
    <property type="molecule type" value="Genomic_DNA"/>
</dbReference>
<evidence type="ECO:0000313" key="2">
    <source>
        <dbReference type="EMBL" id="HIZ42033.1"/>
    </source>
</evidence>
<protein>
    <submittedName>
        <fullName evidence="2">Glycosyltransferase family 2 protein</fullName>
    </submittedName>
</protein>
<name>A0A9D2EQZ2_9FIRM</name>
<accession>A0A9D2EQZ2</accession>
<dbReference type="PANTHER" id="PTHR22916:SF3">
    <property type="entry name" value="UDP-GLCNAC:BETAGAL BETA-1,3-N-ACETYLGLUCOSAMINYLTRANSFERASE-LIKE PROTEIN 1"/>
    <property type="match status" value="1"/>
</dbReference>
<reference evidence="2" key="2">
    <citation type="submission" date="2021-04" db="EMBL/GenBank/DDBJ databases">
        <authorList>
            <person name="Gilroy R."/>
        </authorList>
    </citation>
    <scope>NUCLEOTIDE SEQUENCE</scope>
    <source>
        <strain evidence="2">ChiSxjej1B13-11774</strain>
    </source>
</reference>
<dbReference type="CDD" id="cd00761">
    <property type="entry name" value="Glyco_tranf_GTA_type"/>
    <property type="match status" value="1"/>
</dbReference>
<reference evidence="2" key="1">
    <citation type="journal article" date="2021" name="PeerJ">
        <title>Extensive microbial diversity within the chicken gut microbiome revealed by metagenomics and culture.</title>
        <authorList>
            <person name="Gilroy R."/>
            <person name="Ravi A."/>
            <person name="Getino M."/>
            <person name="Pursley I."/>
            <person name="Horton D.L."/>
            <person name="Alikhan N.F."/>
            <person name="Baker D."/>
            <person name="Gharbi K."/>
            <person name="Hall N."/>
            <person name="Watson M."/>
            <person name="Adriaenssens E.M."/>
            <person name="Foster-Nyarko E."/>
            <person name="Jarju S."/>
            <person name="Secka A."/>
            <person name="Antonio M."/>
            <person name="Oren A."/>
            <person name="Chaudhuri R.R."/>
            <person name="La Ragione R."/>
            <person name="Hildebrand F."/>
            <person name="Pallen M.J."/>
        </authorList>
    </citation>
    <scope>NUCLEOTIDE SEQUENCE</scope>
    <source>
        <strain evidence="2">ChiSxjej1B13-11774</strain>
    </source>
</reference>
<dbReference type="GO" id="GO:0016758">
    <property type="term" value="F:hexosyltransferase activity"/>
    <property type="evidence" value="ECO:0007669"/>
    <property type="project" value="UniProtKB-ARBA"/>
</dbReference>
<dbReference type="PANTHER" id="PTHR22916">
    <property type="entry name" value="GLYCOSYLTRANSFERASE"/>
    <property type="match status" value="1"/>
</dbReference>
<dbReference type="Pfam" id="PF00535">
    <property type="entry name" value="Glycos_transf_2"/>
    <property type="match status" value="1"/>
</dbReference>